<evidence type="ECO:0000256" key="7">
    <source>
        <dbReference type="ARBA" id="ARBA00023180"/>
    </source>
</evidence>
<evidence type="ECO:0000256" key="9">
    <source>
        <dbReference type="SAM" id="MobiDB-lite"/>
    </source>
</evidence>
<dbReference type="AlphaFoldDB" id="A0AAJ7X3X8"/>
<organism evidence="13 14">
    <name type="scientific">Petromyzon marinus</name>
    <name type="common">Sea lamprey</name>
    <dbReference type="NCBI Taxonomy" id="7757"/>
    <lineage>
        <taxon>Eukaryota</taxon>
        <taxon>Metazoa</taxon>
        <taxon>Chordata</taxon>
        <taxon>Craniata</taxon>
        <taxon>Vertebrata</taxon>
        <taxon>Cyclostomata</taxon>
        <taxon>Hyperoartia</taxon>
        <taxon>Petromyzontiformes</taxon>
        <taxon>Petromyzontidae</taxon>
        <taxon>Petromyzon</taxon>
    </lineage>
</organism>
<evidence type="ECO:0000256" key="4">
    <source>
        <dbReference type="ARBA" id="ARBA00022989"/>
    </source>
</evidence>
<dbReference type="PANTHER" id="PTHR13869:SF24">
    <property type="entry name" value="BASEMENT MEMBRANE-SPECIFIC HEPARAN SULFATE PROTEOGLYCAN CORE PROTEIN-LIKE"/>
    <property type="match status" value="1"/>
</dbReference>
<keyword evidence="13" id="KW-1185">Reference proteome</keyword>
<keyword evidence="7" id="KW-0325">Glycoprotein</keyword>
<dbReference type="PANTHER" id="PTHR13869">
    <property type="entry name" value="MYELIN P0 RELATED"/>
    <property type="match status" value="1"/>
</dbReference>
<dbReference type="RefSeq" id="XP_032820609.1">
    <property type="nucleotide sequence ID" value="XM_032964718.1"/>
</dbReference>
<keyword evidence="3 11" id="KW-0732">Signal</keyword>
<dbReference type="KEGG" id="pmrn:116948226"/>
<dbReference type="GO" id="GO:0005886">
    <property type="term" value="C:plasma membrane"/>
    <property type="evidence" value="ECO:0007669"/>
    <property type="project" value="TreeGrafter"/>
</dbReference>
<evidence type="ECO:0000256" key="1">
    <source>
        <dbReference type="ARBA" id="ARBA00004479"/>
    </source>
</evidence>
<keyword evidence="2 10" id="KW-0812">Transmembrane</keyword>
<sequence length="273" mass="29276">MAGTRCSCLHGASRLRLFIGSHHLLILLLLYCRGEVAAMKVYVSGEVEVTNGTEARIPCTYKSSNPIGSSFFIMWTFKPAMGGATENILTYSGGKPYPTGSRFMSRLTLWGNAESGDATISLRDTKFTDNGTFTCNVQNPPDVGGQAGNTELRVVLSMRAGTLSEGKLVGMVIGGLAGVVMLTVIIAAIAMVCKKYRRGGYRDKAAATRSPQDTLLTEKPFRHDEERDLHPPTPPNGQRVVYASLENLPPGKHPSAPPSVEYATVKPLAASVA</sequence>
<keyword evidence="4 10" id="KW-1133">Transmembrane helix</keyword>
<proteinExistence type="predicted"/>
<reference evidence="14" key="1">
    <citation type="submission" date="2025-08" db="UniProtKB">
        <authorList>
            <consortium name="RefSeq"/>
        </authorList>
    </citation>
    <scope>IDENTIFICATION</scope>
    <source>
        <tissue evidence="14">Sperm</tissue>
    </source>
</reference>
<evidence type="ECO:0000313" key="14">
    <source>
        <dbReference type="RefSeq" id="XP_032820609.1"/>
    </source>
</evidence>
<dbReference type="InterPro" id="IPR003599">
    <property type="entry name" value="Ig_sub"/>
</dbReference>
<evidence type="ECO:0000256" key="10">
    <source>
        <dbReference type="SAM" id="Phobius"/>
    </source>
</evidence>
<dbReference type="InterPro" id="IPR000920">
    <property type="entry name" value="Myelin_P0-rel"/>
</dbReference>
<evidence type="ECO:0000259" key="12">
    <source>
        <dbReference type="PROSITE" id="PS50835"/>
    </source>
</evidence>
<keyword evidence="8" id="KW-0393">Immunoglobulin domain</keyword>
<dbReference type="InterPro" id="IPR036179">
    <property type="entry name" value="Ig-like_dom_sf"/>
</dbReference>
<dbReference type="InterPro" id="IPR013783">
    <property type="entry name" value="Ig-like_fold"/>
</dbReference>
<dbReference type="CTD" id="10205"/>
<protein>
    <submittedName>
        <fullName evidence="14">Myelin protein zero-like protein 2 isoform X1</fullName>
    </submittedName>
</protein>
<evidence type="ECO:0000256" key="3">
    <source>
        <dbReference type="ARBA" id="ARBA00022729"/>
    </source>
</evidence>
<dbReference type="SMART" id="SM00409">
    <property type="entry name" value="IG"/>
    <property type="match status" value="1"/>
</dbReference>
<evidence type="ECO:0000256" key="5">
    <source>
        <dbReference type="ARBA" id="ARBA00023136"/>
    </source>
</evidence>
<feature type="compositionally biased region" description="Basic and acidic residues" evidence="9">
    <location>
        <begin position="219"/>
        <end position="230"/>
    </location>
</feature>
<evidence type="ECO:0000256" key="6">
    <source>
        <dbReference type="ARBA" id="ARBA00023157"/>
    </source>
</evidence>
<feature type="domain" description="Ig-like" evidence="12">
    <location>
        <begin position="34"/>
        <end position="153"/>
    </location>
</feature>
<evidence type="ECO:0000256" key="8">
    <source>
        <dbReference type="ARBA" id="ARBA00023319"/>
    </source>
</evidence>
<feature type="region of interest" description="Disordered" evidence="9">
    <location>
        <begin position="202"/>
        <end position="240"/>
    </location>
</feature>
<dbReference type="Gene3D" id="2.60.40.10">
    <property type="entry name" value="Immunoglobulins"/>
    <property type="match status" value="1"/>
</dbReference>
<comment type="subcellular location">
    <subcellularLocation>
        <location evidence="1">Membrane</location>
        <topology evidence="1">Single-pass type I membrane protein</topology>
    </subcellularLocation>
</comment>
<feature type="transmembrane region" description="Helical" evidence="10">
    <location>
        <begin position="168"/>
        <end position="192"/>
    </location>
</feature>
<keyword evidence="5 10" id="KW-0472">Membrane</keyword>
<evidence type="ECO:0000256" key="11">
    <source>
        <dbReference type="SAM" id="SignalP"/>
    </source>
</evidence>
<gene>
    <name evidence="14" type="primary">LOC116948226</name>
</gene>
<dbReference type="Pfam" id="PF07686">
    <property type="entry name" value="V-set"/>
    <property type="match status" value="1"/>
</dbReference>
<dbReference type="PROSITE" id="PS50835">
    <property type="entry name" value="IG_LIKE"/>
    <property type="match status" value="1"/>
</dbReference>
<dbReference type="PRINTS" id="PR00213">
    <property type="entry name" value="MYELINP0"/>
</dbReference>
<dbReference type="InterPro" id="IPR013106">
    <property type="entry name" value="Ig_V-set"/>
</dbReference>
<dbReference type="SMART" id="SM00406">
    <property type="entry name" value="IGv"/>
    <property type="match status" value="1"/>
</dbReference>
<feature type="chain" id="PRO_5042510337" evidence="11">
    <location>
        <begin position="39"/>
        <end position="273"/>
    </location>
</feature>
<name>A0AAJ7X3X8_PETMA</name>
<feature type="signal peptide" evidence="11">
    <location>
        <begin position="1"/>
        <end position="38"/>
    </location>
</feature>
<evidence type="ECO:0000256" key="2">
    <source>
        <dbReference type="ARBA" id="ARBA00022692"/>
    </source>
</evidence>
<keyword evidence="6" id="KW-1015">Disulfide bond</keyword>
<dbReference type="InterPro" id="IPR007110">
    <property type="entry name" value="Ig-like_dom"/>
</dbReference>
<evidence type="ECO:0000313" key="13">
    <source>
        <dbReference type="Proteomes" id="UP001318040"/>
    </source>
</evidence>
<dbReference type="GeneID" id="116948226"/>
<dbReference type="SUPFAM" id="SSF48726">
    <property type="entry name" value="Immunoglobulin"/>
    <property type="match status" value="1"/>
</dbReference>
<dbReference type="Proteomes" id="UP001318040">
    <property type="component" value="Chromosome 32"/>
</dbReference>
<accession>A0AAJ7X3X8</accession>